<keyword evidence="3" id="KW-0067">ATP-binding</keyword>
<organism evidence="6 7">
    <name type="scientific">Verticillium longisporum</name>
    <name type="common">Verticillium dahliae var. longisporum</name>
    <dbReference type="NCBI Taxonomy" id="100787"/>
    <lineage>
        <taxon>Eukaryota</taxon>
        <taxon>Fungi</taxon>
        <taxon>Dikarya</taxon>
        <taxon>Ascomycota</taxon>
        <taxon>Pezizomycotina</taxon>
        <taxon>Sordariomycetes</taxon>
        <taxon>Hypocreomycetidae</taxon>
        <taxon>Glomerellales</taxon>
        <taxon>Plectosphaerellaceae</taxon>
        <taxon>Verticillium</taxon>
    </lineage>
</organism>
<dbReference type="PANTHER" id="PTHR45626">
    <property type="entry name" value="TRANSCRIPTION TERMINATION FACTOR 2-RELATED"/>
    <property type="match status" value="1"/>
</dbReference>
<dbReference type="CDD" id="cd18793">
    <property type="entry name" value="SF2_C_SNF"/>
    <property type="match status" value="1"/>
</dbReference>
<proteinExistence type="predicted"/>
<dbReference type="InterPro" id="IPR027417">
    <property type="entry name" value="P-loop_NTPase"/>
</dbReference>
<feature type="domain" description="Helicase C-terminal" evidence="5">
    <location>
        <begin position="1"/>
        <end position="159"/>
    </location>
</feature>
<evidence type="ECO:0000256" key="2">
    <source>
        <dbReference type="ARBA" id="ARBA00022801"/>
    </source>
</evidence>
<dbReference type="InterPro" id="IPR049730">
    <property type="entry name" value="SNF2/RAD54-like_C"/>
</dbReference>
<dbReference type="PROSITE" id="PS51194">
    <property type="entry name" value="HELICASE_CTER"/>
    <property type="match status" value="1"/>
</dbReference>
<dbReference type="InterPro" id="IPR050628">
    <property type="entry name" value="SNF2_RAD54_helicase_TF"/>
</dbReference>
<keyword evidence="2" id="KW-0378">Hydrolase</keyword>
<evidence type="ECO:0000256" key="4">
    <source>
        <dbReference type="SAM" id="MobiDB-lite"/>
    </source>
</evidence>
<dbReference type="PANTHER" id="PTHR45626:SF14">
    <property type="entry name" value="ATP-DEPENDENT DNA HELICASE (EUROFUNG)"/>
    <property type="match status" value="1"/>
</dbReference>
<dbReference type="GO" id="GO:0008094">
    <property type="term" value="F:ATP-dependent activity, acting on DNA"/>
    <property type="evidence" value="ECO:0007669"/>
    <property type="project" value="TreeGrafter"/>
</dbReference>
<name>A0A0G4NC49_VERLO</name>
<keyword evidence="1" id="KW-0547">Nucleotide-binding</keyword>
<dbReference type="GO" id="GO:0005524">
    <property type="term" value="F:ATP binding"/>
    <property type="evidence" value="ECO:0007669"/>
    <property type="project" value="UniProtKB-KW"/>
</dbReference>
<evidence type="ECO:0000313" key="7">
    <source>
        <dbReference type="Proteomes" id="UP000045706"/>
    </source>
</evidence>
<dbReference type="GO" id="GO:0016787">
    <property type="term" value="F:hydrolase activity"/>
    <property type="evidence" value="ECO:0007669"/>
    <property type="project" value="UniProtKB-KW"/>
</dbReference>
<dbReference type="InterPro" id="IPR001650">
    <property type="entry name" value="Helicase_C-like"/>
</dbReference>
<dbReference type="SUPFAM" id="SSF52540">
    <property type="entry name" value="P-loop containing nucleoside triphosphate hydrolases"/>
    <property type="match status" value="1"/>
</dbReference>
<dbReference type="Gene3D" id="3.40.50.300">
    <property type="entry name" value="P-loop containing nucleotide triphosphate hydrolases"/>
    <property type="match status" value="1"/>
</dbReference>
<dbReference type="AlphaFoldDB" id="A0A0G4NC49"/>
<dbReference type="Pfam" id="PF00271">
    <property type="entry name" value="Helicase_C"/>
    <property type="match status" value="1"/>
</dbReference>
<feature type="compositionally biased region" description="Basic and acidic residues" evidence="4">
    <location>
        <begin position="195"/>
        <end position="206"/>
    </location>
</feature>
<evidence type="ECO:0000313" key="6">
    <source>
        <dbReference type="EMBL" id="CRK44003.1"/>
    </source>
</evidence>
<dbReference type="GO" id="GO:0005634">
    <property type="term" value="C:nucleus"/>
    <property type="evidence" value="ECO:0007669"/>
    <property type="project" value="TreeGrafter"/>
</dbReference>
<reference evidence="7" key="1">
    <citation type="submission" date="2015-05" db="EMBL/GenBank/DDBJ databases">
        <authorList>
            <person name="Fogelqvist Johan"/>
        </authorList>
    </citation>
    <scope>NUCLEOTIDE SEQUENCE [LARGE SCALE GENOMIC DNA]</scope>
</reference>
<dbReference type="EMBL" id="CVQI01033740">
    <property type="protein sequence ID" value="CRK44003.1"/>
    <property type="molecule type" value="Genomic_DNA"/>
</dbReference>
<evidence type="ECO:0000256" key="3">
    <source>
        <dbReference type="ARBA" id="ARBA00022840"/>
    </source>
</evidence>
<dbReference type="SMART" id="SM00490">
    <property type="entry name" value="HELICc"/>
    <property type="match status" value="1"/>
</dbReference>
<accession>A0A0G4NC49</accession>
<sequence length="206" mass="24025">MQILHKEVHEHKFIIFSQFTSMMDLIEPFFRKDGLRFTRYDGGMKNDEREASLDRLRNDDKTRILLCSLKCGSLGLNLTAATRVIIVEPFWNPFVEEQAIDRVHRLTQTIDVIVYRLIVEATVEDRILALQEKKRLLAQTAIEGGMKKDVIKFGLREMLDLFRRDNHAAAVEPEPEPEPEPEGRRNVAAARKQRATPEHEVYGRRW</sequence>
<protein>
    <recommendedName>
        <fullName evidence="5">Helicase C-terminal domain-containing protein</fullName>
    </recommendedName>
</protein>
<feature type="region of interest" description="Disordered" evidence="4">
    <location>
        <begin position="169"/>
        <end position="206"/>
    </location>
</feature>
<dbReference type="GO" id="GO:0006281">
    <property type="term" value="P:DNA repair"/>
    <property type="evidence" value="ECO:0007669"/>
    <property type="project" value="TreeGrafter"/>
</dbReference>
<dbReference type="Proteomes" id="UP000045706">
    <property type="component" value="Unassembled WGS sequence"/>
</dbReference>
<gene>
    <name evidence="6" type="ORF">BN1723_016291</name>
</gene>
<evidence type="ECO:0000259" key="5">
    <source>
        <dbReference type="PROSITE" id="PS51194"/>
    </source>
</evidence>
<evidence type="ECO:0000256" key="1">
    <source>
        <dbReference type="ARBA" id="ARBA00022741"/>
    </source>
</evidence>